<dbReference type="Pfam" id="PF02543">
    <property type="entry name" value="Carbam_trans_N"/>
    <property type="match status" value="1"/>
</dbReference>
<evidence type="ECO:0000259" key="3">
    <source>
        <dbReference type="Pfam" id="PF16861"/>
    </source>
</evidence>
<proteinExistence type="inferred from homology"/>
<accession>A0A401YDT9</accession>
<evidence type="ECO:0000313" key="5">
    <source>
        <dbReference type="Proteomes" id="UP000286931"/>
    </source>
</evidence>
<dbReference type="Pfam" id="PF16861">
    <property type="entry name" value="Carbam_trans_C"/>
    <property type="match status" value="1"/>
</dbReference>
<sequence length="684" mass="74756">MLTIGLNGNFSPGDSDLVPGLREYMYHDAAAALVRDGVLIAAVEEERLNRIKHTTKFPSNAIRACLETAGVTPADIDAVGYYFPEPYLDFMLNGLYVDNPAVPARYSRQLVKDRLSRDLGWELADDKLFFASHHRAHAMSGLTRSGLTDALVVVLDGMGEDSSGTIFGAPDGRLETLAKLPMHNSLGLLYLGATRHLGFRFGDEYKVMGLAPYGDPAVHRAVFESMYRLTADGGYDFDREALSLDYVGGVFLAHGLPPRRSTDPVEQRHKDFAAGLQETLERIVLHLLGHWSRTTRHTALVFSGGVAHNCSLNGVILRSGLFDEVFVHPASHDAGAAEGAALLAQERSAAPVRLKERLRSASVGPALGDTHTIEARLAAWNGLIEYERPADLVDTTARLLAGGAVLGWAQGRSEFGPRALGHRSILADPRPAENRTRINAMIKKRESFRPFAPMVVSEAAHTYFELPETAANYDFMSFVVRVRPEHRQALGAVTHVDGTARIQIVEPEVNALVHRLVARFGELTGTPVLLNTSMNNDAEPVVQSVEDALTCLLTTELDGLVVDEFVVRRRPGFPAALDEFVPRLRPVTRLVRTTRATDSGGSVVSHEIVLDYATGPRAPVSPEMFALLERADGTRTFAALAAGAPTEPIRTELRALWRRRFFSLTPAPVPPAERGRSPRRPTTA</sequence>
<feature type="domain" description="Carbamoyltransferase C-terminal" evidence="3">
    <location>
        <begin position="397"/>
        <end position="569"/>
    </location>
</feature>
<dbReference type="SUPFAM" id="SSF53067">
    <property type="entry name" value="Actin-like ATPase domain"/>
    <property type="match status" value="1"/>
</dbReference>
<gene>
    <name evidence="4" type="ORF">EHYA_00387</name>
</gene>
<dbReference type="PANTHER" id="PTHR34847:SF1">
    <property type="entry name" value="NODULATION PROTEIN U"/>
    <property type="match status" value="1"/>
</dbReference>
<reference evidence="4 5" key="1">
    <citation type="submission" date="2018-12" db="EMBL/GenBank/DDBJ databases">
        <title>Draft genome sequence of Embleya hyalina NBRC 13850T.</title>
        <authorList>
            <person name="Komaki H."/>
            <person name="Hosoyama A."/>
            <person name="Kimura A."/>
            <person name="Ichikawa N."/>
            <person name="Tamura T."/>
        </authorList>
    </citation>
    <scope>NUCLEOTIDE SEQUENCE [LARGE SCALE GENOMIC DNA]</scope>
    <source>
        <strain evidence="4 5">NBRC 13850</strain>
    </source>
</reference>
<protein>
    <submittedName>
        <fullName evidence="4">Carbamoyltransferase</fullName>
    </submittedName>
</protein>
<comment type="similarity">
    <text evidence="1">Belongs to the NodU/CmcH family.</text>
</comment>
<dbReference type="AlphaFoldDB" id="A0A401YDT9"/>
<evidence type="ECO:0000256" key="1">
    <source>
        <dbReference type="ARBA" id="ARBA00006129"/>
    </source>
</evidence>
<dbReference type="Proteomes" id="UP000286931">
    <property type="component" value="Unassembled WGS sequence"/>
</dbReference>
<dbReference type="InterPro" id="IPR031730">
    <property type="entry name" value="Carbam_trans_C"/>
</dbReference>
<comment type="caution">
    <text evidence="4">The sequence shown here is derived from an EMBL/GenBank/DDBJ whole genome shotgun (WGS) entry which is preliminary data.</text>
</comment>
<organism evidence="4 5">
    <name type="scientific">Embleya hyalina</name>
    <dbReference type="NCBI Taxonomy" id="516124"/>
    <lineage>
        <taxon>Bacteria</taxon>
        <taxon>Bacillati</taxon>
        <taxon>Actinomycetota</taxon>
        <taxon>Actinomycetes</taxon>
        <taxon>Kitasatosporales</taxon>
        <taxon>Streptomycetaceae</taxon>
        <taxon>Embleya</taxon>
    </lineage>
</organism>
<dbReference type="InterPro" id="IPR038152">
    <property type="entry name" value="Carbam_trans_C_sf"/>
</dbReference>
<dbReference type="PANTHER" id="PTHR34847">
    <property type="entry name" value="NODULATION PROTEIN U"/>
    <property type="match status" value="1"/>
</dbReference>
<dbReference type="InterPro" id="IPR051338">
    <property type="entry name" value="NodU/CmcH_Carbamoyltrnsfr"/>
</dbReference>
<dbReference type="GO" id="GO:0016740">
    <property type="term" value="F:transferase activity"/>
    <property type="evidence" value="ECO:0007669"/>
    <property type="project" value="UniProtKB-KW"/>
</dbReference>
<evidence type="ECO:0000313" key="4">
    <source>
        <dbReference type="EMBL" id="GCD92746.1"/>
    </source>
</evidence>
<dbReference type="Gene3D" id="3.90.870.20">
    <property type="entry name" value="Carbamoyltransferase, C-terminal domain"/>
    <property type="match status" value="1"/>
</dbReference>
<dbReference type="InterPro" id="IPR003696">
    <property type="entry name" value="Carbtransf_dom"/>
</dbReference>
<name>A0A401YDT9_9ACTN</name>
<evidence type="ECO:0000259" key="2">
    <source>
        <dbReference type="Pfam" id="PF02543"/>
    </source>
</evidence>
<dbReference type="InterPro" id="IPR043129">
    <property type="entry name" value="ATPase_NBD"/>
</dbReference>
<dbReference type="CDD" id="cd24099">
    <property type="entry name" value="ASKHA_NBD_NovN-like_N"/>
    <property type="match status" value="1"/>
</dbReference>
<dbReference type="Gene3D" id="3.30.420.40">
    <property type="match status" value="2"/>
</dbReference>
<keyword evidence="5" id="KW-1185">Reference proteome</keyword>
<keyword evidence="4" id="KW-0808">Transferase</keyword>
<dbReference type="EMBL" id="BIFH01000013">
    <property type="protein sequence ID" value="GCD92746.1"/>
    <property type="molecule type" value="Genomic_DNA"/>
</dbReference>
<dbReference type="RefSeq" id="WP_246126387.1">
    <property type="nucleotide sequence ID" value="NZ_BIFH01000013.1"/>
</dbReference>
<feature type="domain" description="Carbamoyltransferase" evidence="2">
    <location>
        <begin position="20"/>
        <end position="342"/>
    </location>
</feature>